<evidence type="ECO:0000256" key="7">
    <source>
        <dbReference type="ARBA" id="ARBA00022927"/>
    </source>
</evidence>
<keyword evidence="5 12" id="KW-0472">Membrane</keyword>
<keyword evidence="6" id="KW-0862">Zinc</keyword>
<reference evidence="14 15" key="1">
    <citation type="submission" date="2015-12" db="EMBL/GenBank/DDBJ databases">
        <title>Draft genome sequence of Moniliophthora roreri, the causal agent of frosty pod rot of cacao.</title>
        <authorList>
            <person name="Aime M.C."/>
            <person name="Diaz-Valderrama J.R."/>
            <person name="Kijpornyongpan T."/>
            <person name="Phillips-Mora W."/>
        </authorList>
    </citation>
    <scope>NUCLEOTIDE SEQUENCE [LARGE SCALE GENOMIC DNA]</scope>
    <source>
        <strain evidence="14 15">MCA 2952</strain>
    </source>
</reference>
<dbReference type="Proteomes" id="UP000054988">
    <property type="component" value="Unassembled WGS sequence"/>
</dbReference>
<dbReference type="Gene3D" id="1.10.287.810">
    <property type="entry name" value="Mitochondrial import inner membrane translocase subunit tim13 like domains"/>
    <property type="match status" value="1"/>
</dbReference>
<comment type="subunit">
    <text evidence="12">Heterohexamer.</text>
</comment>
<comment type="function">
    <text evidence="12">Mitochondrial intermembrane chaperone that participates in the import and insertion of some multi-pass transmembrane proteins into the mitochondrial inner membrane. Also required for the transfer of beta-barrel precursors from the TOM complex to the sorting and assembly machinery (SAM complex) of the outer membrane. Acts as a chaperone-like protein that protects the hydrophobic precursors from aggregation and guide them through the mitochondrial intermembrane space.</text>
</comment>
<comment type="domain">
    <text evidence="12">The twin CX3C motif contains 4 conserved Cys residues that form 2 disulfide bonds in the mitochondrial intermembrane space.</text>
</comment>
<dbReference type="Pfam" id="PF02953">
    <property type="entry name" value="zf-Tim10_DDP"/>
    <property type="match status" value="1"/>
</dbReference>
<keyword evidence="10 12" id="KW-1015">Disulfide bond</keyword>
<keyword evidence="3 12" id="KW-0813">Transport</keyword>
<keyword evidence="9 12" id="KW-0496">Mitochondrion</keyword>
<evidence type="ECO:0000256" key="10">
    <source>
        <dbReference type="ARBA" id="ARBA00023157"/>
    </source>
</evidence>
<accession>A0A0W0FKF3</accession>
<evidence type="ECO:0000313" key="14">
    <source>
        <dbReference type="EMBL" id="KTB36778.1"/>
    </source>
</evidence>
<dbReference type="AlphaFoldDB" id="A0A0W0FKF3"/>
<keyword evidence="11 12" id="KW-0143">Chaperone</keyword>
<evidence type="ECO:0000313" key="15">
    <source>
        <dbReference type="Proteomes" id="UP000054988"/>
    </source>
</evidence>
<keyword evidence="5 12" id="KW-0999">Mitochondrion inner membrane</keyword>
<comment type="similarity">
    <text evidence="2 12">Belongs to the small Tim family.</text>
</comment>
<dbReference type="GO" id="GO:0042719">
    <property type="term" value="C:mitochondrial intermembrane space chaperone complex"/>
    <property type="evidence" value="ECO:0007669"/>
    <property type="project" value="UniProtKB-ARBA"/>
</dbReference>
<evidence type="ECO:0000256" key="4">
    <source>
        <dbReference type="ARBA" id="ARBA00022723"/>
    </source>
</evidence>
<name>A0A0W0FKF3_MONRR</name>
<dbReference type="SUPFAM" id="SSF144122">
    <property type="entry name" value="Tim10-like"/>
    <property type="match status" value="1"/>
</dbReference>
<dbReference type="InterPro" id="IPR004217">
    <property type="entry name" value="Tim10-like"/>
</dbReference>
<keyword evidence="7 12" id="KW-0653">Protein transport</keyword>
<organism evidence="14 15">
    <name type="scientific">Moniliophthora roreri</name>
    <name type="common">Frosty pod rot fungus</name>
    <name type="synonym">Monilia roreri</name>
    <dbReference type="NCBI Taxonomy" id="221103"/>
    <lineage>
        <taxon>Eukaryota</taxon>
        <taxon>Fungi</taxon>
        <taxon>Dikarya</taxon>
        <taxon>Basidiomycota</taxon>
        <taxon>Agaricomycotina</taxon>
        <taxon>Agaricomycetes</taxon>
        <taxon>Agaricomycetidae</taxon>
        <taxon>Agaricales</taxon>
        <taxon>Marasmiineae</taxon>
        <taxon>Marasmiaceae</taxon>
        <taxon>Moniliophthora</taxon>
    </lineage>
</organism>
<evidence type="ECO:0000256" key="9">
    <source>
        <dbReference type="ARBA" id="ARBA00023128"/>
    </source>
</evidence>
<evidence type="ECO:0000256" key="5">
    <source>
        <dbReference type="ARBA" id="ARBA00022792"/>
    </source>
</evidence>
<keyword evidence="4" id="KW-0479">Metal-binding</keyword>
<evidence type="ECO:0000256" key="12">
    <source>
        <dbReference type="RuleBase" id="RU367043"/>
    </source>
</evidence>
<gene>
    <name evidence="14" type="ORF">WG66_10637</name>
</gene>
<evidence type="ECO:0000256" key="2">
    <source>
        <dbReference type="ARBA" id="ARBA00006720"/>
    </source>
</evidence>
<dbReference type="GO" id="GO:0045039">
    <property type="term" value="P:protein insertion into mitochondrial inner membrane"/>
    <property type="evidence" value="ECO:0007669"/>
    <property type="project" value="UniProtKB-ARBA"/>
</dbReference>
<evidence type="ECO:0000256" key="3">
    <source>
        <dbReference type="ARBA" id="ARBA00022448"/>
    </source>
</evidence>
<evidence type="ECO:0000256" key="1">
    <source>
        <dbReference type="ARBA" id="ARBA00004137"/>
    </source>
</evidence>
<keyword evidence="8 12" id="KW-0811">Translocation</keyword>
<evidence type="ECO:0000256" key="11">
    <source>
        <dbReference type="ARBA" id="ARBA00023186"/>
    </source>
</evidence>
<dbReference type="EMBL" id="LATX01001882">
    <property type="protein sequence ID" value="KTB36778.1"/>
    <property type="molecule type" value="Genomic_DNA"/>
</dbReference>
<protein>
    <recommendedName>
        <fullName evidence="12">Mitochondrial import inner membrane translocase subunit</fullName>
    </recommendedName>
</protein>
<evidence type="ECO:0000256" key="6">
    <source>
        <dbReference type="ARBA" id="ARBA00022833"/>
    </source>
</evidence>
<evidence type="ECO:0000256" key="8">
    <source>
        <dbReference type="ARBA" id="ARBA00023010"/>
    </source>
</evidence>
<dbReference type="GO" id="GO:0005743">
    <property type="term" value="C:mitochondrial inner membrane"/>
    <property type="evidence" value="ECO:0007669"/>
    <property type="project" value="UniProtKB-SubCell"/>
</dbReference>
<proteinExistence type="inferred from homology"/>
<feature type="domain" description="Tim10-like" evidence="13">
    <location>
        <begin position="46"/>
        <end position="109"/>
    </location>
</feature>
<dbReference type="GO" id="GO:0015031">
    <property type="term" value="P:protein transport"/>
    <property type="evidence" value="ECO:0007669"/>
    <property type="project" value="UniProtKB-KW"/>
</dbReference>
<dbReference type="InterPro" id="IPR035427">
    <property type="entry name" value="Tim10-like_dom_sf"/>
</dbReference>
<comment type="caution">
    <text evidence="14">The sequence shown here is derived from an EMBL/GenBank/DDBJ whole genome shotgun (WGS) entry which is preliminary data.</text>
</comment>
<dbReference type="GO" id="GO:0046872">
    <property type="term" value="F:metal ion binding"/>
    <property type="evidence" value="ECO:0007669"/>
    <property type="project" value="UniProtKB-KW"/>
</dbReference>
<evidence type="ECO:0000259" key="13">
    <source>
        <dbReference type="Pfam" id="PF02953"/>
    </source>
</evidence>
<sequence length="128" mass="14428">MSDFFKNPLSSSSSPSGNTFAPQWLQIFSHNVLQDLNARKEAIMNQVRNELAQANAQQLMNNMNERCYKACVTKPGASLSTSEEASIQPYPRCLDRFMDTFNIVSRTYTARITRERLEEQGGPTTLSS</sequence>
<dbReference type="FunFam" id="1.10.287.810:FF:000001">
    <property type="entry name" value="mitochondrial import inner membrane translocase subunit TIM13"/>
    <property type="match status" value="1"/>
</dbReference>
<comment type="subcellular location">
    <subcellularLocation>
        <location evidence="1 12">Mitochondrion inner membrane</location>
        <topology evidence="1 12">Peripheral membrane protein</topology>
        <orientation evidence="1 12">Intermembrane side</orientation>
    </subcellularLocation>
</comment>